<dbReference type="EMBL" id="CP031769">
    <property type="protein sequence ID" value="AXR07882.1"/>
    <property type="molecule type" value="Genomic_DNA"/>
</dbReference>
<evidence type="ECO:0000256" key="4">
    <source>
        <dbReference type="SAM" id="Phobius"/>
    </source>
</evidence>
<dbReference type="OrthoDB" id="8579878at2"/>
<gene>
    <name evidence="5" type="ORF">D0Y50_16860</name>
</gene>
<dbReference type="Gene3D" id="1.20.1250.20">
    <property type="entry name" value="MFS general substrate transporter like domains"/>
    <property type="match status" value="1"/>
</dbReference>
<feature type="transmembrane region" description="Helical" evidence="4">
    <location>
        <begin position="158"/>
        <end position="178"/>
    </location>
</feature>
<evidence type="ECO:0000256" key="2">
    <source>
        <dbReference type="ARBA" id="ARBA00022989"/>
    </source>
</evidence>
<feature type="transmembrane region" description="Helical" evidence="4">
    <location>
        <begin position="41"/>
        <end position="59"/>
    </location>
</feature>
<protein>
    <submittedName>
        <fullName evidence="5">MFS transporter</fullName>
    </submittedName>
</protein>
<dbReference type="InterPro" id="IPR011701">
    <property type="entry name" value="MFS"/>
</dbReference>
<feature type="transmembrane region" description="Helical" evidence="4">
    <location>
        <begin position="363"/>
        <end position="383"/>
    </location>
</feature>
<feature type="transmembrane region" description="Helical" evidence="4">
    <location>
        <begin position="240"/>
        <end position="260"/>
    </location>
</feature>
<dbReference type="RefSeq" id="WP_117318128.1">
    <property type="nucleotide sequence ID" value="NZ_CP031769.1"/>
</dbReference>
<feature type="transmembrane region" description="Helical" evidence="4">
    <location>
        <begin position="96"/>
        <end position="116"/>
    </location>
</feature>
<feature type="transmembrane region" description="Helical" evidence="4">
    <location>
        <begin position="296"/>
        <end position="317"/>
    </location>
</feature>
<feature type="transmembrane region" description="Helical" evidence="4">
    <location>
        <begin position="128"/>
        <end position="152"/>
    </location>
</feature>
<sequence>MTLRYCLIALTLISVVCDTLLLPFYPQFFAQEFQQNSAQHVGWFVAACCATVMFSFPLWAKLARHLSELHIWVVTQVIAAVFGILCFWAQTLWQFWLFAQLMLAFKASYLLIYPYVLRLEARHTHLGLVGLFSVLMHFGAIGGALIGGVLFTQFSPRYAFLISAAGDVVQVVLCLWLIRHTQASYRQTSAPSATPRARIPAFIWRFALVSMVVYFSAFLARPFFATHWLRIDPAASELGAGVIYAIPAGMALLMLVFNHYRRCIPLATWERQRTFAVSLGGAAAGLWLQGFSSPELVIAGRLLLGIAMFQVTVLLEVMLFARSEPAFYASDFAKVHLFQNIGIIGASFVAGSLVSYASTTATFQAAALGFLIIFILFTGWLLLAPAKHYRPVS</sequence>
<feature type="transmembrane region" description="Helical" evidence="4">
    <location>
        <begin position="272"/>
        <end position="290"/>
    </location>
</feature>
<keyword evidence="1 4" id="KW-0812">Transmembrane</keyword>
<dbReference type="GO" id="GO:0022857">
    <property type="term" value="F:transmembrane transporter activity"/>
    <property type="evidence" value="ECO:0007669"/>
    <property type="project" value="InterPro"/>
</dbReference>
<dbReference type="Pfam" id="PF07690">
    <property type="entry name" value="MFS_1"/>
    <property type="match status" value="1"/>
</dbReference>
<feature type="transmembrane region" description="Helical" evidence="4">
    <location>
        <begin position="71"/>
        <end position="90"/>
    </location>
</feature>
<evidence type="ECO:0000256" key="3">
    <source>
        <dbReference type="ARBA" id="ARBA00023136"/>
    </source>
</evidence>
<feature type="transmembrane region" description="Helical" evidence="4">
    <location>
        <begin position="337"/>
        <end position="357"/>
    </location>
</feature>
<keyword evidence="6" id="KW-1185">Reference proteome</keyword>
<dbReference type="Proteomes" id="UP000262073">
    <property type="component" value="Chromosome"/>
</dbReference>
<dbReference type="AlphaFoldDB" id="A0A346NQS5"/>
<evidence type="ECO:0000313" key="5">
    <source>
        <dbReference type="EMBL" id="AXR07882.1"/>
    </source>
</evidence>
<name>A0A346NQS5_9ALTE</name>
<accession>A0A346NQS5</accession>
<reference evidence="5 6" key="1">
    <citation type="submission" date="2018-08" db="EMBL/GenBank/DDBJ databases">
        <title>Salinimonas sediminis sp. nov., a piezophilic bacterium isolated from a deep-sea sediment sample from the New Britain Trench.</title>
        <authorList>
            <person name="Cao J."/>
        </authorList>
    </citation>
    <scope>NUCLEOTIDE SEQUENCE [LARGE SCALE GENOMIC DNA]</scope>
    <source>
        <strain evidence="5 6">N102</strain>
    </source>
</reference>
<evidence type="ECO:0000256" key="1">
    <source>
        <dbReference type="ARBA" id="ARBA00022692"/>
    </source>
</evidence>
<dbReference type="InterPro" id="IPR036259">
    <property type="entry name" value="MFS_trans_sf"/>
</dbReference>
<feature type="transmembrane region" description="Helical" evidence="4">
    <location>
        <begin position="199"/>
        <end position="220"/>
    </location>
</feature>
<dbReference type="SUPFAM" id="SSF103473">
    <property type="entry name" value="MFS general substrate transporter"/>
    <property type="match status" value="1"/>
</dbReference>
<proteinExistence type="predicted"/>
<keyword evidence="3 4" id="KW-0472">Membrane</keyword>
<dbReference type="KEGG" id="salm:D0Y50_16860"/>
<evidence type="ECO:0000313" key="6">
    <source>
        <dbReference type="Proteomes" id="UP000262073"/>
    </source>
</evidence>
<organism evidence="5 6">
    <name type="scientific">Salinimonas sediminis</name>
    <dbReference type="NCBI Taxonomy" id="2303538"/>
    <lineage>
        <taxon>Bacteria</taxon>
        <taxon>Pseudomonadati</taxon>
        <taxon>Pseudomonadota</taxon>
        <taxon>Gammaproteobacteria</taxon>
        <taxon>Alteromonadales</taxon>
        <taxon>Alteromonadaceae</taxon>
        <taxon>Alteromonas/Salinimonas group</taxon>
        <taxon>Salinimonas</taxon>
    </lineage>
</organism>
<keyword evidence="2 4" id="KW-1133">Transmembrane helix</keyword>